<keyword evidence="15" id="KW-1185">Reference proteome</keyword>
<evidence type="ECO:0000256" key="1">
    <source>
        <dbReference type="ARBA" id="ARBA00022722"/>
    </source>
</evidence>
<dbReference type="InterPro" id="IPR027785">
    <property type="entry name" value="UvrD-like_helicase_C"/>
</dbReference>
<dbReference type="GO" id="GO:0009338">
    <property type="term" value="C:exodeoxyribonuclease V complex"/>
    <property type="evidence" value="ECO:0007669"/>
    <property type="project" value="InterPro"/>
</dbReference>
<protein>
    <recommendedName>
        <fullName evidence="11">RecBCD enzyme subunit RecD</fullName>
        <ecNumber evidence="11">5.6.2.3</ecNumber>
    </recommendedName>
    <alternativeName>
        <fullName evidence="11">DNA 5'-3' helicase subunit RecD</fullName>
    </alternativeName>
    <alternativeName>
        <fullName evidence="11">Exonuclease V subunit RecD</fullName>
        <shortName evidence="11">ExoV subunit RecD</shortName>
    </alternativeName>
    <alternativeName>
        <fullName evidence="11">Helicase/nuclease RecBCD subunit RecD</fullName>
    </alternativeName>
</protein>
<keyword evidence="6 11" id="KW-0269">Exonuclease</keyword>
<evidence type="ECO:0000256" key="10">
    <source>
        <dbReference type="ARBA" id="ARBA00023235"/>
    </source>
</evidence>
<dbReference type="PANTHER" id="PTHR43788:SF6">
    <property type="entry name" value="DNA HELICASE B"/>
    <property type="match status" value="1"/>
</dbReference>
<evidence type="ECO:0000259" key="12">
    <source>
        <dbReference type="Pfam" id="PF13538"/>
    </source>
</evidence>
<dbReference type="EC" id="5.6.2.3" evidence="11"/>
<keyword evidence="8 11" id="KW-0238">DNA-binding</keyword>
<evidence type="ECO:0000256" key="7">
    <source>
        <dbReference type="ARBA" id="ARBA00022840"/>
    </source>
</evidence>
<dbReference type="GO" id="GO:0008854">
    <property type="term" value="F:exodeoxyribonuclease V activity"/>
    <property type="evidence" value="ECO:0007669"/>
    <property type="project" value="InterPro"/>
</dbReference>
<dbReference type="InterPro" id="IPR027417">
    <property type="entry name" value="P-loop_NTPase"/>
</dbReference>
<comment type="subunit">
    <text evidence="11">Heterotrimer of RecB, RecC and RecD. All subunits contribute to DNA-binding.</text>
</comment>
<comment type="function">
    <text evidence="11">A helicase/nuclease that prepares dsDNA breaks (DSB) for recombinational DNA repair. Binds to DSBs and unwinds DNA via a highly rapid and processive ATP-dependent bidirectional helicase activity. Unwinds dsDNA until it encounters a Chi (crossover hotspot instigator) sequence from the 3' direction. Cuts ssDNA a few nucleotides 3' to the Chi site. The properties and activities of the enzyme are changed at Chi. The Chi-altered holoenzyme produces a long 3'-ssDNA overhang and facilitates RecA-binding to the ssDNA for homologous DNA recombination and repair. Holoenzyme degrades any linearized DNA that is unable to undergo homologous recombination. In the holoenzyme this subunit has ssDNA-dependent ATPase and 5'-3' helicase activity. When added to pre-assembled RecBC greatly stimulates nuclease activity and augments holoenzyme processivity. Negatively regulates the RecA-loading ability of RecBCD.</text>
</comment>
<dbReference type="GO" id="GO:0017116">
    <property type="term" value="F:single-stranded DNA helicase activity"/>
    <property type="evidence" value="ECO:0007669"/>
    <property type="project" value="TreeGrafter"/>
</dbReference>
<evidence type="ECO:0000256" key="2">
    <source>
        <dbReference type="ARBA" id="ARBA00022741"/>
    </source>
</evidence>
<dbReference type="RefSeq" id="WP_062480459.1">
    <property type="nucleotide sequence ID" value="NZ_CP013650.1"/>
</dbReference>
<comment type="similarity">
    <text evidence="11">Belongs to the RecD family.</text>
</comment>
<dbReference type="InterPro" id="IPR041851">
    <property type="entry name" value="RecD_N_sf"/>
</dbReference>
<keyword evidence="2 11" id="KW-0547">Nucleotide-binding</keyword>
<dbReference type="Gene3D" id="1.10.10.1020">
    <property type="entry name" value="RecBCD complex, subunit RecD, N-terminal domain"/>
    <property type="match status" value="1"/>
</dbReference>
<keyword evidence="5 11" id="KW-0347">Helicase</keyword>
<dbReference type="AlphaFoldDB" id="A0A0U3B5I4"/>
<evidence type="ECO:0000256" key="9">
    <source>
        <dbReference type="ARBA" id="ARBA00023204"/>
    </source>
</evidence>
<dbReference type="GO" id="GO:0016887">
    <property type="term" value="F:ATP hydrolysis activity"/>
    <property type="evidence" value="ECO:0007669"/>
    <property type="project" value="RHEA"/>
</dbReference>
<sequence length="622" mass="68741">MLSAGHYLQPLQEKGFVDALDTALGLFIAEQEEQQAQEMGLVACILSQQLGAQHLCVQLTELCRLYNLWVAELREPLPMLFESQLLSLLQQSRTVTKPQQQGSVSTPLVLDNQALYLQRYWQYEVNLCNKLCRLAEVQLQLDEQACKPLVKSLFENGLKDGQAHGPDWQLIAVVQAASKALCIITGGPGTGKTTTVTKLMALVQALAREQGKTLRIAMAAPTGKAAMRLTESMNQARKLLPEDMQLALPAQAATLHRLLGSIPNRKHFRHNQDNPLALDMLILDEASMVDLPLMARLLDALPAHCRLVMLGDRQQLASVEVGSVLSDICASVPLWGEQQFSRSTTERIERITGLSLTPCSEQKSRLQDNLVMLSKSHRFDIKSGIGRLAAAVNLGSLTQVLECLSVGEFDDLDWYGEASPAELVELACRGMSDYFAAVAGEDVKGAFAELAKQQVLCATRKGPWGSEALNRQIALNLTRRNWIKPQQEPYPGLPVMVTQNDYQVQLFNGDTGICLPDDNGLLKVWFEQDNGELRAVLTSRLPAWQPLYAMTIHKSQGSEFEHGILCLGDNPGQFVSRELLYTGITRARKKLTLFAPTQQLHNALDTVSQRGSGLTWRLQQGG</sequence>
<evidence type="ECO:0000256" key="5">
    <source>
        <dbReference type="ARBA" id="ARBA00022806"/>
    </source>
</evidence>
<dbReference type="Pfam" id="PF21185">
    <property type="entry name" value="RecD_N"/>
    <property type="match status" value="1"/>
</dbReference>
<evidence type="ECO:0000256" key="3">
    <source>
        <dbReference type="ARBA" id="ARBA00022763"/>
    </source>
</evidence>
<dbReference type="GO" id="GO:0005524">
    <property type="term" value="F:ATP binding"/>
    <property type="evidence" value="ECO:0007669"/>
    <property type="project" value="UniProtKB-UniRule"/>
</dbReference>
<keyword evidence="9 11" id="KW-0234">DNA repair</keyword>
<name>A0A0U3B5I4_9ALTE</name>
<evidence type="ECO:0000259" key="13">
    <source>
        <dbReference type="Pfam" id="PF21185"/>
    </source>
</evidence>
<feature type="domain" description="UvrD-like helicase C-terminal" evidence="12">
    <location>
        <begin position="547"/>
        <end position="593"/>
    </location>
</feature>
<dbReference type="PANTHER" id="PTHR43788">
    <property type="entry name" value="DNA2/NAM7 HELICASE FAMILY MEMBER"/>
    <property type="match status" value="1"/>
</dbReference>
<dbReference type="InterPro" id="IPR006344">
    <property type="entry name" value="RecD"/>
</dbReference>
<dbReference type="KEGG" id="lal:AT746_11545"/>
<keyword evidence="7 11" id="KW-0067">ATP-binding</keyword>
<dbReference type="CDD" id="cd18809">
    <property type="entry name" value="SF1_C_RecD"/>
    <property type="match status" value="1"/>
</dbReference>
<evidence type="ECO:0000256" key="11">
    <source>
        <dbReference type="HAMAP-Rule" id="MF_01487"/>
    </source>
</evidence>
<dbReference type="CDD" id="cd17933">
    <property type="entry name" value="DEXSc_RecD-like"/>
    <property type="match status" value="1"/>
</dbReference>
<dbReference type="Pfam" id="PF13245">
    <property type="entry name" value="AAA_19"/>
    <property type="match status" value="1"/>
</dbReference>
<dbReference type="GO" id="GO:0000724">
    <property type="term" value="P:double-strand break repair via homologous recombination"/>
    <property type="evidence" value="ECO:0007669"/>
    <property type="project" value="UniProtKB-UniRule"/>
</dbReference>
<comment type="catalytic activity">
    <reaction evidence="11">
        <text>ATP + H2O = ADP + phosphate + H(+)</text>
        <dbReference type="Rhea" id="RHEA:13065"/>
        <dbReference type="ChEBI" id="CHEBI:15377"/>
        <dbReference type="ChEBI" id="CHEBI:15378"/>
        <dbReference type="ChEBI" id="CHEBI:30616"/>
        <dbReference type="ChEBI" id="CHEBI:43474"/>
        <dbReference type="ChEBI" id="CHEBI:456216"/>
        <dbReference type="EC" id="5.6.2.3"/>
    </reaction>
</comment>
<feature type="domain" description="RecBCD enzyme subunit RecD N-terminal" evidence="13">
    <location>
        <begin position="13"/>
        <end position="116"/>
    </location>
</feature>
<dbReference type="OrthoDB" id="9803432at2"/>
<evidence type="ECO:0000256" key="8">
    <source>
        <dbReference type="ARBA" id="ARBA00023125"/>
    </source>
</evidence>
<dbReference type="HAMAP" id="MF_01487">
    <property type="entry name" value="RecD"/>
    <property type="match status" value="1"/>
</dbReference>
<accession>A0A0U3B5I4</accession>
<dbReference type="GO" id="GO:0003677">
    <property type="term" value="F:DNA binding"/>
    <property type="evidence" value="ECO:0007669"/>
    <property type="project" value="UniProtKB-UniRule"/>
</dbReference>
<dbReference type="Proteomes" id="UP000068447">
    <property type="component" value="Chromosome"/>
</dbReference>
<reference evidence="14 15" key="1">
    <citation type="submission" date="2015-12" db="EMBL/GenBank/DDBJ databases">
        <title>Complete genome of Lacimicrobium alkaliphilum KCTC 32984.</title>
        <authorList>
            <person name="Kim S.-G."/>
            <person name="Lee Y.-J."/>
        </authorList>
    </citation>
    <scope>NUCLEOTIDE SEQUENCE [LARGE SCALE GENOMIC DNA]</scope>
    <source>
        <strain evidence="14 15">YelD216</strain>
    </source>
</reference>
<keyword evidence="1 11" id="KW-0540">Nuclease</keyword>
<keyword evidence="3 11" id="KW-0227">DNA damage</keyword>
<dbReference type="Pfam" id="PF13538">
    <property type="entry name" value="UvrD_C_2"/>
    <property type="match status" value="1"/>
</dbReference>
<dbReference type="InterPro" id="IPR049550">
    <property type="entry name" value="RecD_N"/>
</dbReference>
<comment type="miscellaneous">
    <text evidence="11">In the RecBCD complex, RecB has a slow 3'-5' helicase, an exonuclease activity and loads RecA onto ssDNA, RecD has a fast 5'-3' helicase activity, while RecC stimulates the ATPase and processivity of the RecB helicase and contributes to recognition of the Chi site.</text>
</comment>
<evidence type="ECO:0000256" key="4">
    <source>
        <dbReference type="ARBA" id="ARBA00022801"/>
    </source>
</evidence>
<dbReference type="STRING" id="1526571.AT746_11545"/>
<dbReference type="GO" id="GO:0043139">
    <property type="term" value="F:5'-3' DNA helicase activity"/>
    <property type="evidence" value="ECO:0007669"/>
    <property type="project" value="UniProtKB-UniRule"/>
</dbReference>
<gene>
    <name evidence="11" type="primary">recD</name>
    <name evidence="14" type="ORF">AT746_11545</name>
</gene>
<dbReference type="EMBL" id="CP013650">
    <property type="protein sequence ID" value="ALS98841.1"/>
    <property type="molecule type" value="Genomic_DNA"/>
</dbReference>
<dbReference type="NCBIfam" id="TIGR01447">
    <property type="entry name" value="recD"/>
    <property type="match status" value="1"/>
</dbReference>
<dbReference type="Gene3D" id="3.40.50.300">
    <property type="entry name" value="P-loop containing nucleotide triphosphate hydrolases"/>
    <property type="match status" value="3"/>
</dbReference>
<dbReference type="SUPFAM" id="SSF52540">
    <property type="entry name" value="P-loop containing nucleoside triphosphate hydrolases"/>
    <property type="match status" value="2"/>
</dbReference>
<proteinExistence type="inferred from homology"/>
<evidence type="ECO:0000313" key="14">
    <source>
        <dbReference type="EMBL" id="ALS98841.1"/>
    </source>
</evidence>
<evidence type="ECO:0000256" key="6">
    <source>
        <dbReference type="ARBA" id="ARBA00022839"/>
    </source>
</evidence>
<evidence type="ECO:0000313" key="15">
    <source>
        <dbReference type="Proteomes" id="UP000068447"/>
    </source>
</evidence>
<dbReference type="InterPro" id="IPR050534">
    <property type="entry name" value="Coronavir_polyprotein_1ab"/>
</dbReference>
<keyword evidence="10 11" id="KW-0413">Isomerase</keyword>
<feature type="binding site" evidence="11">
    <location>
        <begin position="186"/>
        <end position="193"/>
    </location>
    <ligand>
        <name>ATP</name>
        <dbReference type="ChEBI" id="CHEBI:30616"/>
    </ligand>
</feature>
<organism evidence="14 15">
    <name type="scientific">Lacimicrobium alkaliphilum</name>
    <dbReference type="NCBI Taxonomy" id="1526571"/>
    <lineage>
        <taxon>Bacteria</taxon>
        <taxon>Pseudomonadati</taxon>
        <taxon>Pseudomonadota</taxon>
        <taxon>Gammaproteobacteria</taxon>
        <taxon>Alteromonadales</taxon>
        <taxon>Alteromonadaceae</taxon>
        <taxon>Lacimicrobium</taxon>
    </lineage>
</organism>
<keyword evidence="4 11" id="KW-0378">Hydrolase</keyword>